<gene>
    <name evidence="2" type="ORF">MNBD_GAMMA01-1676</name>
</gene>
<dbReference type="InterPro" id="IPR023346">
    <property type="entry name" value="Lysozyme-like_dom_sf"/>
</dbReference>
<evidence type="ECO:0000313" key="2">
    <source>
        <dbReference type="EMBL" id="VAW34063.1"/>
    </source>
</evidence>
<dbReference type="AlphaFoldDB" id="A0A3B0V0Z5"/>
<feature type="domain" description="Transglycosylase SLT" evidence="1">
    <location>
        <begin position="82"/>
        <end position="182"/>
    </location>
</feature>
<organism evidence="2">
    <name type="scientific">hydrothermal vent metagenome</name>
    <dbReference type="NCBI Taxonomy" id="652676"/>
    <lineage>
        <taxon>unclassified sequences</taxon>
        <taxon>metagenomes</taxon>
        <taxon>ecological metagenomes</taxon>
    </lineage>
</organism>
<dbReference type="PANTHER" id="PTHR37423">
    <property type="entry name" value="SOLUBLE LYTIC MUREIN TRANSGLYCOSYLASE-RELATED"/>
    <property type="match status" value="1"/>
</dbReference>
<evidence type="ECO:0000259" key="1">
    <source>
        <dbReference type="Pfam" id="PF01464"/>
    </source>
</evidence>
<dbReference type="InterPro" id="IPR008258">
    <property type="entry name" value="Transglycosylase_SLT_dom_1"/>
</dbReference>
<dbReference type="Gene3D" id="1.10.530.10">
    <property type="match status" value="1"/>
</dbReference>
<reference evidence="2" key="1">
    <citation type="submission" date="2018-06" db="EMBL/GenBank/DDBJ databases">
        <authorList>
            <person name="Zhirakovskaya E."/>
        </authorList>
    </citation>
    <scope>NUCLEOTIDE SEQUENCE</scope>
</reference>
<dbReference type="EMBL" id="UOEW01000056">
    <property type="protein sequence ID" value="VAW34063.1"/>
    <property type="molecule type" value="Genomic_DNA"/>
</dbReference>
<dbReference type="Pfam" id="PF01464">
    <property type="entry name" value="SLT"/>
    <property type="match status" value="1"/>
</dbReference>
<proteinExistence type="predicted"/>
<dbReference type="PANTHER" id="PTHR37423:SF2">
    <property type="entry name" value="MEMBRANE-BOUND LYTIC MUREIN TRANSGLYCOSYLASE C"/>
    <property type="match status" value="1"/>
</dbReference>
<protein>
    <submittedName>
        <fullName evidence="2">Tail protein (ACLAME 1)</fullName>
    </submittedName>
</protein>
<accession>A0A3B0V0Z5</accession>
<dbReference type="SUPFAM" id="SSF53955">
    <property type="entry name" value="Lysozyme-like"/>
    <property type="match status" value="1"/>
</dbReference>
<dbReference type="CDD" id="cd00254">
    <property type="entry name" value="LT-like"/>
    <property type="match status" value="1"/>
</dbReference>
<name>A0A3B0V0Z5_9ZZZZ</name>
<sequence length="202" mass="22942">MGGMSRFFLFTILGICCTNIAFAKSLKVYKYVDKGGITHYSSKKPDVTNFHILNIRCPECAWKNKVNWHNTPLVKNKFEKEIQAAATKWTVEPALIKAIIHAESSFKPKAQSSAGAQGLMQLMPATQKTYAVTNPFNPEQNIQAGTEYFKHLMKTYKNNLKLSLAAYNAGETAVKKYGNNVPPYKETENYIKRVKILHKRYK</sequence>